<keyword evidence="2" id="KW-1185">Reference proteome</keyword>
<dbReference type="PANTHER" id="PTHR31511:SF12">
    <property type="entry name" value="RHO TERMINATION FACTOR N-TERMINAL DOMAIN-CONTAINING PROTEIN"/>
    <property type="match status" value="1"/>
</dbReference>
<feature type="non-terminal residue" evidence="1">
    <location>
        <position position="1"/>
    </location>
</feature>
<accession>A0ABN8RX68</accession>
<name>A0ABN8RX68_9CNID</name>
<reference evidence="1 2" key="1">
    <citation type="submission" date="2022-05" db="EMBL/GenBank/DDBJ databases">
        <authorList>
            <consortium name="Genoscope - CEA"/>
            <person name="William W."/>
        </authorList>
    </citation>
    <scope>NUCLEOTIDE SEQUENCE [LARGE SCALE GENOMIC DNA]</scope>
</reference>
<sequence>SYEIGLKTDRDALCFSTDEILTKHKSNCMVINGKQAIRMPKEGSIVQFQNYDKQMPAPFVIYADFEAITEKVYGCQPDDAKSYTDKYQKHTGCSYGYKLVCCYDDKYSKSVKIYRGENSISYFMLDMLSGVEYCQKIIATEFQKPLQMTDEGEELFKAAEECHICGGKYLDTEVRVRDHCHITGKYRGSAHQDCNLKLRISPKEFKVPVIFHNLRGYDSHFIMQEIGSIGKSNNLSINCIPNNMEKYMAFMLGKHLVFLDSFQFMASSLERLAANLPTDTFKYTSQVFQDEKLALMKQKGVYPYDYMDSFQKFGDQQLPPREEFYSILTDDSISDEQYKHAHKVWQTFNMKTMGYYHDLYLQSDILLLADVLENFRKTCHQYYKLDPYHYFTSPGLSWDAMLKMTGTKLELMTDVDMFQFIEKGLRGGGFRWMTEKKIQKVNLAAFTEDRKKDSLCYEIETRDVYKELWEDKQLFDNSDYPKDSPYFSVENKKIISKFKDEAAGMPIVEFIGLRSKMYSYVKDHGKNEKTAKGVRKYVIKK</sequence>
<dbReference type="EMBL" id="CALNXK010000374">
    <property type="protein sequence ID" value="CAH3184066.1"/>
    <property type="molecule type" value="Genomic_DNA"/>
</dbReference>
<dbReference type="InterPro" id="IPR038563">
    <property type="entry name" value="Endonuclease_7_sf"/>
</dbReference>
<feature type="non-terminal residue" evidence="1">
    <location>
        <position position="541"/>
    </location>
</feature>
<dbReference type="PANTHER" id="PTHR31511">
    <property type="entry name" value="PROTEIN CBG23764"/>
    <property type="match status" value="1"/>
</dbReference>
<dbReference type="InterPro" id="IPR012337">
    <property type="entry name" value="RNaseH-like_sf"/>
</dbReference>
<evidence type="ECO:0000313" key="1">
    <source>
        <dbReference type="EMBL" id="CAH3184066.1"/>
    </source>
</evidence>
<dbReference type="Gene3D" id="3.40.1800.10">
    <property type="entry name" value="His-Me finger endonucleases"/>
    <property type="match status" value="1"/>
</dbReference>
<dbReference type="SUPFAM" id="SSF53098">
    <property type="entry name" value="Ribonuclease H-like"/>
    <property type="match status" value="1"/>
</dbReference>
<comment type="caution">
    <text evidence="1">The sequence shown here is derived from an EMBL/GenBank/DDBJ whole genome shotgun (WGS) entry which is preliminary data.</text>
</comment>
<dbReference type="Proteomes" id="UP001159405">
    <property type="component" value="Unassembled WGS sequence"/>
</dbReference>
<proteinExistence type="predicted"/>
<protein>
    <recommendedName>
        <fullName evidence="3">DNA-directed DNA polymerase</fullName>
    </recommendedName>
</protein>
<gene>
    <name evidence="1" type="ORF">PLOB_00029644</name>
</gene>
<organism evidence="1 2">
    <name type="scientific">Porites lobata</name>
    <dbReference type="NCBI Taxonomy" id="104759"/>
    <lineage>
        <taxon>Eukaryota</taxon>
        <taxon>Metazoa</taxon>
        <taxon>Cnidaria</taxon>
        <taxon>Anthozoa</taxon>
        <taxon>Hexacorallia</taxon>
        <taxon>Scleractinia</taxon>
        <taxon>Fungiina</taxon>
        <taxon>Poritidae</taxon>
        <taxon>Porites</taxon>
    </lineage>
</organism>
<dbReference type="InterPro" id="IPR044925">
    <property type="entry name" value="His-Me_finger_sf"/>
</dbReference>
<evidence type="ECO:0008006" key="3">
    <source>
        <dbReference type="Google" id="ProtNLM"/>
    </source>
</evidence>
<evidence type="ECO:0000313" key="2">
    <source>
        <dbReference type="Proteomes" id="UP001159405"/>
    </source>
</evidence>
<dbReference type="SUPFAM" id="SSF54060">
    <property type="entry name" value="His-Me finger endonucleases"/>
    <property type="match status" value="1"/>
</dbReference>